<accession>A0AA48GWB3</accession>
<feature type="transmembrane region" description="Helical" evidence="1">
    <location>
        <begin position="48"/>
        <end position="67"/>
    </location>
</feature>
<protein>
    <submittedName>
        <fullName evidence="2">Uncharacterized protein</fullName>
    </submittedName>
</protein>
<keyword evidence="1" id="KW-1133">Transmembrane helix</keyword>
<dbReference type="KEGG" id="msea:METESE_37650"/>
<evidence type="ECO:0000256" key="1">
    <source>
        <dbReference type="SAM" id="Phobius"/>
    </source>
</evidence>
<keyword evidence="1" id="KW-0472">Membrane</keyword>
<dbReference type="AlphaFoldDB" id="A0AA48GWB3"/>
<evidence type="ECO:0000313" key="2">
    <source>
        <dbReference type="EMBL" id="BDU78807.1"/>
    </source>
</evidence>
<sequence length="115" mass="13305">MPLEAPAPLYTGDRLRDLILCYAGPWAFLPYLRRRDDEELLWHSRQGVLLAFSEVSLALALVIMGLFPLVGFVFVRFFLPLWLMWCLTMSVTAILQACKGKRHKIPVLCQFMDYL</sequence>
<keyword evidence="1" id="KW-0812">Transmembrane</keyword>
<proteinExistence type="predicted"/>
<feature type="transmembrane region" description="Helical" evidence="1">
    <location>
        <begin position="15"/>
        <end position="32"/>
    </location>
</feature>
<reference evidence="2" key="1">
    <citation type="journal article" date="2023" name="Int. J. Syst. Evol. Microbiol.">
        <title>Mesoterricola silvestris gen. nov., sp. nov., Mesoterricola sediminis sp. nov., Geothrix oryzae sp. nov., Geothrix edaphica sp. nov., Geothrix rubra sp. nov., and Geothrix limicola sp. nov., six novel members of Acidobacteriota isolated from soils.</title>
        <authorList>
            <person name="Itoh H."/>
            <person name="Sugisawa Y."/>
            <person name="Mise K."/>
            <person name="Xu Z."/>
            <person name="Kuniyasu M."/>
            <person name="Ushijima N."/>
            <person name="Kawano K."/>
            <person name="Kobayashi E."/>
            <person name="Shiratori Y."/>
            <person name="Masuda Y."/>
            <person name="Senoo K."/>
        </authorList>
    </citation>
    <scope>NUCLEOTIDE SEQUENCE</scope>
    <source>
        <strain evidence="2">W786</strain>
    </source>
</reference>
<dbReference type="EMBL" id="AP027081">
    <property type="protein sequence ID" value="BDU78807.1"/>
    <property type="molecule type" value="Genomic_DNA"/>
</dbReference>
<dbReference type="RefSeq" id="WP_243333612.1">
    <property type="nucleotide sequence ID" value="NZ_AP027081.1"/>
</dbReference>
<name>A0AA48GWB3_9BACT</name>
<evidence type="ECO:0000313" key="3">
    <source>
        <dbReference type="Proteomes" id="UP001228113"/>
    </source>
</evidence>
<feature type="transmembrane region" description="Helical" evidence="1">
    <location>
        <begin position="73"/>
        <end position="95"/>
    </location>
</feature>
<gene>
    <name evidence="2" type="ORF">METESE_37650</name>
</gene>
<dbReference type="Proteomes" id="UP001228113">
    <property type="component" value="Chromosome"/>
</dbReference>
<organism evidence="2 3">
    <name type="scientific">Mesoterricola sediminis</name>
    <dbReference type="NCBI Taxonomy" id="2927980"/>
    <lineage>
        <taxon>Bacteria</taxon>
        <taxon>Pseudomonadati</taxon>
        <taxon>Acidobacteriota</taxon>
        <taxon>Holophagae</taxon>
        <taxon>Holophagales</taxon>
        <taxon>Holophagaceae</taxon>
        <taxon>Mesoterricola</taxon>
    </lineage>
</organism>
<keyword evidence="3" id="KW-1185">Reference proteome</keyword>